<keyword evidence="5" id="KW-1185">Reference proteome</keyword>
<evidence type="ECO:0000313" key="5">
    <source>
        <dbReference type="Proteomes" id="UP000235371"/>
    </source>
</evidence>
<protein>
    <recommendedName>
        <fullName evidence="3">Zn(2)-C6 fungal-type domain-containing protein</fullName>
    </recommendedName>
</protein>
<dbReference type="STRING" id="1095630.A0A2J6SK08"/>
<name>A0A2J6SK08_9HELO</name>
<evidence type="ECO:0000259" key="3">
    <source>
        <dbReference type="PROSITE" id="PS50048"/>
    </source>
</evidence>
<dbReference type="PRINTS" id="PR00755">
    <property type="entry name" value="AFLATOXINBRP"/>
</dbReference>
<dbReference type="InterPro" id="IPR036864">
    <property type="entry name" value="Zn2-C6_fun-type_DNA-bd_sf"/>
</dbReference>
<evidence type="ECO:0000256" key="1">
    <source>
        <dbReference type="ARBA" id="ARBA00023242"/>
    </source>
</evidence>
<dbReference type="Proteomes" id="UP000235371">
    <property type="component" value="Unassembled WGS sequence"/>
</dbReference>
<gene>
    <name evidence="4" type="ORF">K444DRAFT_224675</name>
</gene>
<dbReference type="RefSeq" id="XP_024728013.1">
    <property type="nucleotide sequence ID" value="XM_024871181.1"/>
</dbReference>
<feature type="compositionally biased region" description="Basic residues" evidence="2">
    <location>
        <begin position="11"/>
        <end position="22"/>
    </location>
</feature>
<dbReference type="InParanoid" id="A0A2J6SK08"/>
<feature type="region of interest" description="Disordered" evidence="2">
    <location>
        <begin position="1"/>
        <end position="22"/>
    </location>
</feature>
<reference evidence="4 5" key="1">
    <citation type="submission" date="2016-04" db="EMBL/GenBank/DDBJ databases">
        <title>A degradative enzymes factory behind the ericoid mycorrhizal symbiosis.</title>
        <authorList>
            <consortium name="DOE Joint Genome Institute"/>
            <person name="Martino E."/>
            <person name="Morin E."/>
            <person name="Grelet G."/>
            <person name="Kuo A."/>
            <person name="Kohler A."/>
            <person name="Daghino S."/>
            <person name="Barry K."/>
            <person name="Choi C."/>
            <person name="Cichocki N."/>
            <person name="Clum A."/>
            <person name="Copeland A."/>
            <person name="Hainaut M."/>
            <person name="Haridas S."/>
            <person name="Labutti K."/>
            <person name="Lindquist E."/>
            <person name="Lipzen A."/>
            <person name="Khouja H.-R."/>
            <person name="Murat C."/>
            <person name="Ohm R."/>
            <person name="Olson A."/>
            <person name="Spatafora J."/>
            <person name="Veneault-Fourrey C."/>
            <person name="Henrissat B."/>
            <person name="Grigoriev I."/>
            <person name="Martin F."/>
            <person name="Perotto S."/>
        </authorList>
    </citation>
    <scope>NUCLEOTIDE SEQUENCE [LARGE SCALE GENOMIC DNA]</scope>
    <source>
        <strain evidence="4 5">E</strain>
    </source>
</reference>
<dbReference type="GeneID" id="36579263"/>
<dbReference type="GO" id="GO:0008270">
    <property type="term" value="F:zinc ion binding"/>
    <property type="evidence" value="ECO:0007669"/>
    <property type="project" value="InterPro"/>
</dbReference>
<feature type="domain" description="Zn(2)-C6 fungal-type" evidence="3">
    <location>
        <begin position="24"/>
        <end position="54"/>
    </location>
</feature>
<dbReference type="PANTHER" id="PTHR47657">
    <property type="entry name" value="STEROL REGULATORY ELEMENT-BINDING PROTEIN ECM22"/>
    <property type="match status" value="1"/>
</dbReference>
<dbReference type="PANTHER" id="PTHR47657:SF7">
    <property type="entry name" value="STEROL REGULATORY ELEMENT-BINDING PROTEIN ECM22"/>
    <property type="match status" value="1"/>
</dbReference>
<dbReference type="EMBL" id="KZ613912">
    <property type="protein sequence ID" value="PMD51109.1"/>
    <property type="molecule type" value="Genomic_DNA"/>
</dbReference>
<dbReference type="GO" id="GO:0000981">
    <property type="term" value="F:DNA-binding transcription factor activity, RNA polymerase II-specific"/>
    <property type="evidence" value="ECO:0007669"/>
    <property type="project" value="InterPro"/>
</dbReference>
<dbReference type="Pfam" id="PF11951">
    <property type="entry name" value="Fungal_trans_2"/>
    <property type="match status" value="1"/>
</dbReference>
<dbReference type="InterPro" id="IPR001138">
    <property type="entry name" value="Zn2Cys6_DnaBD"/>
</dbReference>
<dbReference type="OrthoDB" id="416217at2759"/>
<keyword evidence="1" id="KW-0539">Nucleus</keyword>
<dbReference type="SMART" id="SM00066">
    <property type="entry name" value="GAL4"/>
    <property type="match status" value="1"/>
</dbReference>
<dbReference type="PROSITE" id="PS00463">
    <property type="entry name" value="ZN2_CY6_FUNGAL_1"/>
    <property type="match status" value="1"/>
</dbReference>
<accession>A0A2J6SK08</accession>
<organism evidence="4 5">
    <name type="scientific">Hyaloscypha bicolor E</name>
    <dbReference type="NCBI Taxonomy" id="1095630"/>
    <lineage>
        <taxon>Eukaryota</taxon>
        <taxon>Fungi</taxon>
        <taxon>Dikarya</taxon>
        <taxon>Ascomycota</taxon>
        <taxon>Pezizomycotina</taxon>
        <taxon>Leotiomycetes</taxon>
        <taxon>Helotiales</taxon>
        <taxon>Hyaloscyphaceae</taxon>
        <taxon>Hyaloscypha</taxon>
        <taxon>Hyaloscypha bicolor</taxon>
    </lineage>
</organism>
<feature type="compositionally biased region" description="Basic and acidic residues" evidence="2">
    <location>
        <begin position="1"/>
        <end position="10"/>
    </location>
</feature>
<dbReference type="AlphaFoldDB" id="A0A2J6SK08"/>
<dbReference type="CDD" id="cd00067">
    <property type="entry name" value="GAL4"/>
    <property type="match status" value="1"/>
</dbReference>
<dbReference type="InterPro" id="IPR052400">
    <property type="entry name" value="Zn2-C6_fungal_TF"/>
</dbReference>
<evidence type="ECO:0000313" key="4">
    <source>
        <dbReference type="EMBL" id="PMD51109.1"/>
    </source>
</evidence>
<dbReference type="InterPro" id="IPR021858">
    <property type="entry name" value="Fun_TF"/>
</dbReference>
<dbReference type="PROSITE" id="PS50048">
    <property type="entry name" value="ZN2_CY6_FUNGAL_2"/>
    <property type="match status" value="1"/>
</dbReference>
<dbReference type="Gene3D" id="4.10.240.10">
    <property type="entry name" value="Zn(2)-C6 fungal-type DNA-binding domain"/>
    <property type="match status" value="1"/>
</dbReference>
<dbReference type="SUPFAM" id="SSF57701">
    <property type="entry name" value="Zn2/Cys6 DNA-binding domain"/>
    <property type="match status" value="1"/>
</dbReference>
<dbReference type="Pfam" id="PF00172">
    <property type="entry name" value="Zn_clus"/>
    <property type="match status" value="1"/>
</dbReference>
<sequence length="380" mass="42946">MSAVEADRGVKPHKRRPHRKTRSGCLTCKRRKTKCDEGRPSCGKCIHHELTCEYAPSNAAPVSPATSIGFGAVAPLNILDLELMHQFVTSTCLKIHNDPKMARIWSINVPALGFSHDFVMHGILALAALHLAYLKPEMRDRYLPQATFHHEEGLRKATPALSQLEEGNTSAAYIFSGLTLLYTFASTLGDAGISEWIVFSRQTYSIIRYSNERLFAGPLGPMFAAGAKRSEIQNQLADEGLEVPQAEHLTQLLSRICETTADGWKREAYRQAIDELHKAFRVVYSQPLDTLEAADVYIWAHRISDEYLALLKEQTQEALVIMVFFAAVPHRVDTKRHWFLEGFSVHLMSRIYPLINEQHLPWIEWPLREVGWVSAGEVKM</sequence>
<evidence type="ECO:0000256" key="2">
    <source>
        <dbReference type="SAM" id="MobiDB-lite"/>
    </source>
</evidence>
<proteinExistence type="predicted"/>